<sequence length="106" mass="12153">MSSSDDPNPEEENGLSLSLNPALCWSSFSSIFFLENGGWVGMGDPSLQTDLDPGPRAREEPFRPRRMPTAPGVRERETKLYLALEWMEKKKRIIIRGKKLYNQNRI</sequence>
<evidence type="ECO:0000313" key="2">
    <source>
        <dbReference type="EMBL" id="GIY27825.1"/>
    </source>
</evidence>
<feature type="region of interest" description="Disordered" evidence="1">
    <location>
        <begin position="44"/>
        <end position="74"/>
    </location>
</feature>
<dbReference type="EMBL" id="BPLQ01007091">
    <property type="protein sequence ID" value="GIY27825.1"/>
    <property type="molecule type" value="Genomic_DNA"/>
</dbReference>
<keyword evidence="3" id="KW-1185">Reference proteome</keyword>
<comment type="caution">
    <text evidence="2">The sequence shown here is derived from an EMBL/GenBank/DDBJ whole genome shotgun (WGS) entry which is preliminary data.</text>
</comment>
<evidence type="ECO:0000256" key="1">
    <source>
        <dbReference type="SAM" id="MobiDB-lite"/>
    </source>
</evidence>
<feature type="compositionally biased region" description="Basic and acidic residues" evidence="1">
    <location>
        <begin position="53"/>
        <end position="63"/>
    </location>
</feature>
<protein>
    <submittedName>
        <fullName evidence="2">Uncharacterized protein</fullName>
    </submittedName>
</protein>
<reference evidence="2 3" key="1">
    <citation type="submission" date="2021-06" db="EMBL/GenBank/DDBJ databases">
        <title>Caerostris darwini draft genome.</title>
        <authorList>
            <person name="Kono N."/>
            <person name="Arakawa K."/>
        </authorList>
    </citation>
    <scope>NUCLEOTIDE SEQUENCE [LARGE SCALE GENOMIC DNA]</scope>
</reference>
<proteinExistence type="predicted"/>
<gene>
    <name evidence="2" type="ORF">CDAR_515561</name>
</gene>
<organism evidence="2 3">
    <name type="scientific">Caerostris darwini</name>
    <dbReference type="NCBI Taxonomy" id="1538125"/>
    <lineage>
        <taxon>Eukaryota</taxon>
        <taxon>Metazoa</taxon>
        <taxon>Ecdysozoa</taxon>
        <taxon>Arthropoda</taxon>
        <taxon>Chelicerata</taxon>
        <taxon>Arachnida</taxon>
        <taxon>Araneae</taxon>
        <taxon>Araneomorphae</taxon>
        <taxon>Entelegynae</taxon>
        <taxon>Araneoidea</taxon>
        <taxon>Araneidae</taxon>
        <taxon>Caerostris</taxon>
    </lineage>
</organism>
<dbReference type="AlphaFoldDB" id="A0AAV4S1E5"/>
<dbReference type="Proteomes" id="UP001054837">
    <property type="component" value="Unassembled WGS sequence"/>
</dbReference>
<accession>A0AAV4S1E5</accession>
<evidence type="ECO:0000313" key="3">
    <source>
        <dbReference type="Proteomes" id="UP001054837"/>
    </source>
</evidence>
<name>A0AAV4S1E5_9ARAC</name>